<evidence type="ECO:0000313" key="3">
    <source>
        <dbReference type="Proteomes" id="UP000282433"/>
    </source>
</evidence>
<proteinExistence type="predicted"/>
<dbReference type="AlphaFoldDB" id="A0A447RK86"/>
<protein>
    <submittedName>
        <fullName evidence="2">L,D-transpeptidase ErfK</fullName>
    </submittedName>
</protein>
<organism evidence="2 3">
    <name type="scientific">Klebsiella pneumoniae</name>
    <dbReference type="NCBI Taxonomy" id="573"/>
    <lineage>
        <taxon>Bacteria</taxon>
        <taxon>Pseudomonadati</taxon>
        <taxon>Pseudomonadota</taxon>
        <taxon>Gammaproteobacteria</taxon>
        <taxon>Enterobacterales</taxon>
        <taxon>Enterobacteriaceae</taxon>
        <taxon>Klebsiella/Raoultella group</taxon>
        <taxon>Klebsiella</taxon>
        <taxon>Klebsiella pneumoniae complex</taxon>
    </lineage>
</organism>
<gene>
    <name evidence="2" type="ORF">NCTC13635_01141</name>
</gene>
<feature type="region of interest" description="Disordered" evidence="1">
    <location>
        <begin position="1"/>
        <end position="42"/>
    </location>
</feature>
<name>A0A447RK86_KLEPN</name>
<dbReference type="Proteomes" id="UP000282433">
    <property type="component" value="Chromosome"/>
</dbReference>
<feature type="compositionally biased region" description="Polar residues" evidence="1">
    <location>
        <begin position="33"/>
        <end position="42"/>
    </location>
</feature>
<evidence type="ECO:0000313" key="2">
    <source>
        <dbReference type="EMBL" id="VEB00229.1"/>
    </source>
</evidence>
<sequence>MTSALREFTQGPGVSPSQAEQTLQRRSGMPVNISATAAQGSL</sequence>
<evidence type="ECO:0000256" key="1">
    <source>
        <dbReference type="SAM" id="MobiDB-lite"/>
    </source>
</evidence>
<feature type="compositionally biased region" description="Polar residues" evidence="1">
    <location>
        <begin position="15"/>
        <end position="25"/>
    </location>
</feature>
<dbReference type="EMBL" id="LR134162">
    <property type="protein sequence ID" value="VEB00229.1"/>
    <property type="molecule type" value="Genomic_DNA"/>
</dbReference>
<reference evidence="2 3" key="1">
    <citation type="submission" date="2018-12" db="EMBL/GenBank/DDBJ databases">
        <authorList>
            <consortium name="Pathogen Informatics"/>
        </authorList>
    </citation>
    <scope>NUCLEOTIDE SEQUENCE [LARGE SCALE GENOMIC DNA]</scope>
    <source>
        <strain evidence="2 3">NCTC13635</strain>
    </source>
</reference>
<accession>A0A447RK86</accession>